<dbReference type="Pfam" id="PF00890">
    <property type="entry name" value="FAD_binding_2"/>
    <property type="match status" value="1"/>
</dbReference>
<gene>
    <name evidence="18" type="ORF">BGW36DRAFT_156202</name>
</gene>
<keyword evidence="11" id="KW-0472">Membrane</keyword>
<evidence type="ECO:0000256" key="9">
    <source>
        <dbReference type="ARBA" id="ARBA00022989"/>
    </source>
</evidence>
<feature type="active site" description="Proton acceptor" evidence="13">
    <location>
        <position position="671"/>
    </location>
</feature>
<feature type="domain" description="Glucose-methanol-choline oxidoreductase C-terminal" evidence="17">
    <location>
        <begin position="565"/>
        <end position="722"/>
    </location>
</feature>
<proteinExistence type="inferred from homology"/>
<keyword evidence="9" id="KW-1133">Transmembrane helix</keyword>
<evidence type="ECO:0000259" key="15">
    <source>
        <dbReference type="Pfam" id="PF00732"/>
    </source>
</evidence>
<dbReference type="Gene3D" id="3.50.50.60">
    <property type="entry name" value="FAD/NAD(P)-binding domain"/>
    <property type="match status" value="2"/>
</dbReference>
<keyword evidence="6" id="KW-0285">Flavoprotein</keyword>
<comment type="similarity">
    <text evidence="4 12">Belongs to the GMC oxidoreductase family.</text>
</comment>
<dbReference type="GeneID" id="70239838"/>
<dbReference type="Proteomes" id="UP001201262">
    <property type="component" value="Unassembled WGS sequence"/>
</dbReference>
<sequence length="747" mass="81066">MPEYTPLEAPLYPISDDPIFNDAQWQTLLSLADVVIPALTSDKPGKTANQKTIPATELDSTLSTLTAQIQSPGPTQIARQYLQENASSLPAFKETLRRTFALNVPQESKNGLSLILTALNTRTGSLLLTGSSTPLQEQTFDAREKVLQNWLTSRLPQLRKVARSVVLLSKKNWVLNSEIVLNTIGFPRVPVYGKPAETFDYKFLQIPPGDNAETIETDVVIVGSGCGGGVAAKNLAEAGYRVLVVEKAYHYPSTYFPMTQSSALGHMFELGGNAVSDDGHMAILAGAAWGGGGTVNWGASLHTQNYVRQEWADGGLPFFTSPEFQKSLDRVCERMGVTTEIDQNFQNRVMLEGSRKLGYNAQVVPSNAGAGRGHYCGHCTLGCHTVGKQGPVASWLVDAANAGAVFLEGFKADKVLFDNVNGKKVASGVQGVWTSRDAHLGTSGKDVLRRKVVIKAKKVIVSCGSLQSPLLLLRSGLKNPHIGRHLYLHPVLLGGAVFEEDTLPWEGNCLTTLVHDFENLDGHGHGTKLENVAMVPAMFLATMPWLDGVQFKKLVANLRHMAGFITLTKERDPGRVYPDPVDGNPRIDYTISAFDRKHILEGLIACAKIAYVSGAKEFYTSYRDMRPFIRSEKIATGDEEGINDPGLQAWIKEFRKKSPLNPENGTAASAHQMGTCRMSSSPKKGVVDPDGQVWGTQGLYVADASVFPSASGVNPMVTNMAITDWTSRNLAKAMNRGKLSKAGTARL</sequence>
<evidence type="ECO:0000256" key="5">
    <source>
        <dbReference type="ARBA" id="ARBA00013125"/>
    </source>
</evidence>
<feature type="domain" description="Glucose-methanol-choline oxidoreductase N-terminal" evidence="15">
    <location>
        <begin position="267"/>
        <end position="491"/>
    </location>
</feature>
<feature type="region of interest" description="Disordered" evidence="14">
    <location>
        <begin position="661"/>
        <end position="685"/>
    </location>
</feature>
<evidence type="ECO:0000256" key="12">
    <source>
        <dbReference type="PIRNR" id="PIRNR028937"/>
    </source>
</evidence>
<organism evidence="18 19">
    <name type="scientific">Talaromyces proteolyticus</name>
    <dbReference type="NCBI Taxonomy" id="1131652"/>
    <lineage>
        <taxon>Eukaryota</taxon>
        <taxon>Fungi</taxon>
        <taxon>Dikarya</taxon>
        <taxon>Ascomycota</taxon>
        <taxon>Pezizomycotina</taxon>
        <taxon>Eurotiomycetes</taxon>
        <taxon>Eurotiomycetidae</taxon>
        <taxon>Eurotiales</taxon>
        <taxon>Trichocomaceae</taxon>
        <taxon>Talaromyces</taxon>
        <taxon>Talaromyces sect. Bacilispori</taxon>
    </lineage>
</organism>
<dbReference type="Pfam" id="PF00732">
    <property type="entry name" value="GMC_oxred_N"/>
    <property type="match status" value="1"/>
</dbReference>
<keyword evidence="7" id="KW-0812">Transmembrane</keyword>
<dbReference type="PIRSF" id="PIRSF028937">
    <property type="entry name" value="Lg_Ch_AO"/>
    <property type="match status" value="1"/>
</dbReference>
<evidence type="ECO:0000256" key="4">
    <source>
        <dbReference type="ARBA" id="ARBA00010790"/>
    </source>
</evidence>
<evidence type="ECO:0000256" key="14">
    <source>
        <dbReference type="SAM" id="MobiDB-lite"/>
    </source>
</evidence>
<keyword evidence="19" id="KW-1185">Reference proteome</keyword>
<evidence type="ECO:0000259" key="17">
    <source>
        <dbReference type="Pfam" id="PF05199"/>
    </source>
</evidence>
<dbReference type="RefSeq" id="XP_046073649.1">
    <property type="nucleotide sequence ID" value="XM_046209551.1"/>
</dbReference>
<dbReference type="InterPro" id="IPR003953">
    <property type="entry name" value="FAD-dep_OxRdtase_2_FAD-bd"/>
</dbReference>
<evidence type="ECO:0000313" key="19">
    <source>
        <dbReference type="Proteomes" id="UP001201262"/>
    </source>
</evidence>
<evidence type="ECO:0000313" key="18">
    <source>
        <dbReference type="EMBL" id="KAH8699185.1"/>
    </source>
</evidence>
<keyword evidence="10 12" id="KW-0560">Oxidoreductase</keyword>
<evidence type="ECO:0000256" key="6">
    <source>
        <dbReference type="ARBA" id="ARBA00022630"/>
    </source>
</evidence>
<dbReference type="InterPro" id="IPR000172">
    <property type="entry name" value="GMC_OxRdtase_N"/>
</dbReference>
<keyword evidence="8" id="KW-0274">FAD</keyword>
<dbReference type="GO" id="GO:0016020">
    <property type="term" value="C:membrane"/>
    <property type="evidence" value="ECO:0007669"/>
    <property type="project" value="UniProtKB-SubCell"/>
</dbReference>
<dbReference type="Pfam" id="PF05199">
    <property type="entry name" value="GMC_oxred_C"/>
    <property type="match status" value="1"/>
</dbReference>
<evidence type="ECO:0000256" key="7">
    <source>
        <dbReference type="ARBA" id="ARBA00022692"/>
    </source>
</evidence>
<dbReference type="InterPro" id="IPR007867">
    <property type="entry name" value="GMC_OxRtase_C"/>
</dbReference>
<comment type="function">
    <text evidence="2">Long-chain fatty alcohol oxidase involved in the omega-oxidation pathway of lipid degradation.</text>
</comment>
<dbReference type="SUPFAM" id="SSF51905">
    <property type="entry name" value="FAD/NAD(P)-binding domain"/>
    <property type="match status" value="1"/>
</dbReference>
<feature type="domain" description="FAD-dependent oxidoreductase 2 FAD-binding" evidence="16">
    <location>
        <begin position="218"/>
        <end position="249"/>
    </location>
</feature>
<evidence type="ECO:0000256" key="3">
    <source>
        <dbReference type="ARBA" id="ARBA00004370"/>
    </source>
</evidence>
<comment type="caution">
    <text evidence="18">The sequence shown here is derived from an EMBL/GenBank/DDBJ whole genome shotgun (WGS) entry which is preliminary data.</text>
</comment>
<evidence type="ECO:0000256" key="13">
    <source>
        <dbReference type="PIRSR" id="PIRSR028937-1"/>
    </source>
</evidence>
<dbReference type="InterPro" id="IPR012400">
    <property type="entry name" value="Long_Oxdase"/>
</dbReference>
<comment type="catalytic activity">
    <reaction evidence="1 12">
        <text>a long-chain primary fatty alcohol + O2 = a long-chain fatty aldehyde + H2O2</text>
        <dbReference type="Rhea" id="RHEA:22756"/>
        <dbReference type="ChEBI" id="CHEBI:15379"/>
        <dbReference type="ChEBI" id="CHEBI:16240"/>
        <dbReference type="ChEBI" id="CHEBI:17176"/>
        <dbReference type="ChEBI" id="CHEBI:77396"/>
        <dbReference type="EC" id="1.1.3.20"/>
    </reaction>
</comment>
<name>A0AAD4KS71_9EURO</name>
<reference evidence="18" key="1">
    <citation type="submission" date="2021-12" db="EMBL/GenBank/DDBJ databases">
        <title>Convergent genome expansion in fungi linked to evolution of root-endophyte symbiosis.</title>
        <authorList>
            <consortium name="DOE Joint Genome Institute"/>
            <person name="Ke Y.-H."/>
            <person name="Bonito G."/>
            <person name="Liao H.-L."/>
            <person name="Looney B."/>
            <person name="Rojas-Flechas A."/>
            <person name="Nash J."/>
            <person name="Hameed K."/>
            <person name="Schadt C."/>
            <person name="Martin F."/>
            <person name="Crous P.W."/>
            <person name="Miettinen O."/>
            <person name="Magnuson J.K."/>
            <person name="Labbe J."/>
            <person name="Jacobson D."/>
            <person name="Doktycz M.J."/>
            <person name="Veneault-Fourrey C."/>
            <person name="Kuo A."/>
            <person name="Mondo S."/>
            <person name="Calhoun S."/>
            <person name="Riley R."/>
            <person name="Ohm R."/>
            <person name="LaButti K."/>
            <person name="Andreopoulos B."/>
            <person name="Pangilinan J."/>
            <person name="Nolan M."/>
            <person name="Tritt A."/>
            <person name="Clum A."/>
            <person name="Lipzen A."/>
            <person name="Daum C."/>
            <person name="Barry K."/>
            <person name="Grigoriev I.V."/>
            <person name="Vilgalys R."/>
        </authorList>
    </citation>
    <scope>NUCLEOTIDE SEQUENCE</scope>
    <source>
        <strain evidence="18">PMI_201</strain>
    </source>
</reference>
<dbReference type="PANTHER" id="PTHR46056">
    <property type="entry name" value="LONG-CHAIN-ALCOHOL OXIDASE"/>
    <property type="match status" value="1"/>
</dbReference>
<evidence type="ECO:0000256" key="8">
    <source>
        <dbReference type="ARBA" id="ARBA00022827"/>
    </source>
</evidence>
<evidence type="ECO:0000256" key="11">
    <source>
        <dbReference type="ARBA" id="ARBA00023136"/>
    </source>
</evidence>
<dbReference type="GO" id="GO:0046577">
    <property type="term" value="F:long-chain-alcohol oxidase activity"/>
    <property type="evidence" value="ECO:0007669"/>
    <property type="project" value="UniProtKB-EC"/>
</dbReference>
<dbReference type="GO" id="GO:0050660">
    <property type="term" value="F:flavin adenine dinucleotide binding"/>
    <property type="evidence" value="ECO:0007669"/>
    <property type="project" value="InterPro"/>
</dbReference>
<evidence type="ECO:0000256" key="2">
    <source>
        <dbReference type="ARBA" id="ARBA00003842"/>
    </source>
</evidence>
<dbReference type="EC" id="1.1.3.20" evidence="5 12"/>
<protein>
    <recommendedName>
        <fullName evidence="5 12">Long-chain-alcohol oxidase</fullName>
        <ecNumber evidence="5 12">1.1.3.20</ecNumber>
    </recommendedName>
</protein>
<dbReference type="InterPro" id="IPR036188">
    <property type="entry name" value="FAD/NAD-bd_sf"/>
</dbReference>
<evidence type="ECO:0000256" key="1">
    <source>
        <dbReference type="ARBA" id="ARBA00000920"/>
    </source>
</evidence>
<dbReference type="EMBL" id="JAJTJA010000005">
    <property type="protein sequence ID" value="KAH8699185.1"/>
    <property type="molecule type" value="Genomic_DNA"/>
</dbReference>
<evidence type="ECO:0000256" key="10">
    <source>
        <dbReference type="ARBA" id="ARBA00023002"/>
    </source>
</evidence>
<evidence type="ECO:0000259" key="16">
    <source>
        <dbReference type="Pfam" id="PF00890"/>
    </source>
</evidence>
<accession>A0AAD4KS71</accession>
<dbReference type="AlphaFoldDB" id="A0AAD4KS71"/>
<comment type="subcellular location">
    <subcellularLocation>
        <location evidence="3">Membrane</location>
    </subcellularLocation>
</comment>
<dbReference type="PANTHER" id="PTHR46056:SF12">
    <property type="entry name" value="LONG-CHAIN-ALCOHOL OXIDASE"/>
    <property type="match status" value="1"/>
</dbReference>